<organism evidence="1 2">
    <name type="scientific">Argiope bruennichi</name>
    <name type="common">Wasp spider</name>
    <name type="synonym">Aranea bruennichi</name>
    <dbReference type="NCBI Taxonomy" id="94029"/>
    <lineage>
        <taxon>Eukaryota</taxon>
        <taxon>Metazoa</taxon>
        <taxon>Ecdysozoa</taxon>
        <taxon>Arthropoda</taxon>
        <taxon>Chelicerata</taxon>
        <taxon>Arachnida</taxon>
        <taxon>Araneae</taxon>
        <taxon>Araneomorphae</taxon>
        <taxon>Entelegynae</taxon>
        <taxon>Araneoidea</taxon>
        <taxon>Araneidae</taxon>
        <taxon>Argiope</taxon>
    </lineage>
</organism>
<name>A0A8T0FAZ5_ARGBR</name>
<reference evidence="1" key="2">
    <citation type="submission" date="2020-06" db="EMBL/GenBank/DDBJ databases">
        <authorList>
            <person name="Sheffer M."/>
        </authorList>
    </citation>
    <scope>NUCLEOTIDE SEQUENCE</scope>
</reference>
<comment type="caution">
    <text evidence="1">The sequence shown here is derived from an EMBL/GenBank/DDBJ whole genome shotgun (WGS) entry which is preliminary data.</text>
</comment>
<protein>
    <recommendedName>
        <fullName evidence="3">Protein sleepless</fullName>
    </recommendedName>
</protein>
<reference evidence="1" key="1">
    <citation type="journal article" date="2020" name="bioRxiv">
        <title>Chromosome-level reference genome of the European wasp spider Argiope bruennichi: a resource for studies on range expansion and evolutionary adaptation.</title>
        <authorList>
            <person name="Sheffer M.M."/>
            <person name="Hoppe A."/>
            <person name="Krehenwinkel H."/>
            <person name="Uhl G."/>
            <person name="Kuss A.W."/>
            <person name="Jensen L."/>
            <person name="Jensen C."/>
            <person name="Gillespie R.G."/>
            <person name="Hoff K.J."/>
            <person name="Prost S."/>
        </authorList>
    </citation>
    <scope>NUCLEOTIDE SEQUENCE</scope>
</reference>
<gene>
    <name evidence="1" type="ORF">HNY73_009587</name>
</gene>
<accession>A0A8T0FAZ5</accession>
<evidence type="ECO:0008006" key="3">
    <source>
        <dbReference type="Google" id="ProtNLM"/>
    </source>
</evidence>
<sequence length="193" mass="22936">MRGFVTFYLEGKGFLILCLLLSLITEIFSLRCYECFWSREKVDRDEYEKKYLARKSLKYPMVEEPILDSDTHPSTAEDLKKCKKRNCPDSHWCLTWSYISNEPLNITYTCVGNPDFRRGCYEQEIPEKHLNVKACLCNNKDLCNHQLPSLSIAILGWFTVWSEFRNLLRRFKLRNIQEYLFIQNKTTHRSVLA</sequence>
<evidence type="ECO:0000313" key="1">
    <source>
        <dbReference type="EMBL" id="KAF8788051.1"/>
    </source>
</evidence>
<keyword evidence="2" id="KW-1185">Reference proteome</keyword>
<dbReference type="Proteomes" id="UP000807504">
    <property type="component" value="Unassembled WGS sequence"/>
</dbReference>
<dbReference type="AlphaFoldDB" id="A0A8T0FAZ5"/>
<dbReference type="EMBL" id="JABXBU010000015">
    <property type="protein sequence ID" value="KAF8788051.1"/>
    <property type="molecule type" value="Genomic_DNA"/>
</dbReference>
<proteinExistence type="predicted"/>
<evidence type="ECO:0000313" key="2">
    <source>
        <dbReference type="Proteomes" id="UP000807504"/>
    </source>
</evidence>